<evidence type="ECO:0000313" key="1">
    <source>
        <dbReference type="EMBL" id="JAD16414.1"/>
    </source>
</evidence>
<dbReference type="AlphaFoldDB" id="A0A0A8XR45"/>
<protein>
    <submittedName>
        <fullName evidence="1">Uncharacterized protein</fullName>
    </submittedName>
</protein>
<proteinExistence type="predicted"/>
<dbReference type="EMBL" id="GBRH01281481">
    <property type="protein sequence ID" value="JAD16414.1"/>
    <property type="molecule type" value="Transcribed_RNA"/>
</dbReference>
<reference evidence="1" key="2">
    <citation type="journal article" date="2015" name="Data Brief">
        <title>Shoot transcriptome of the giant reed, Arundo donax.</title>
        <authorList>
            <person name="Barrero R.A."/>
            <person name="Guerrero F.D."/>
            <person name="Moolhuijzen P."/>
            <person name="Goolsby J.A."/>
            <person name="Tidwell J."/>
            <person name="Bellgard S.E."/>
            <person name="Bellgard M.I."/>
        </authorList>
    </citation>
    <scope>NUCLEOTIDE SEQUENCE</scope>
    <source>
        <tissue evidence="1">Shoot tissue taken approximately 20 cm above the soil surface</tissue>
    </source>
</reference>
<organism evidence="1">
    <name type="scientific">Arundo donax</name>
    <name type="common">Giant reed</name>
    <name type="synonym">Donax arundinaceus</name>
    <dbReference type="NCBI Taxonomy" id="35708"/>
    <lineage>
        <taxon>Eukaryota</taxon>
        <taxon>Viridiplantae</taxon>
        <taxon>Streptophyta</taxon>
        <taxon>Embryophyta</taxon>
        <taxon>Tracheophyta</taxon>
        <taxon>Spermatophyta</taxon>
        <taxon>Magnoliopsida</taxon>
        <taxon>Liliopsida</taxon>
        <taxon>Poales</taxon>
        <taxon>Poaceae</taxon>
        <taxon>PACMAD clade</taxon>
        <taxon>Arundinoideae</taxon>
        <taxon>Arundineae</taxon>
        <taxon>Arundo</taxon>
    </lineage>
</organism>
<reference evidence="1" key="1">
    <citation type="submission" date="2014-09" db="EMBL/GenBank/DDBJ databases">
        <authorList>
            <person name="Magalhaes I.L.F."/>
            <person name="Oliveira U."/>
            <person name="Santos F.R."/>
            <person name="Vidigal T.H.D.A."/>
            <person name="Brescovit A.D."/>
            <person name="Santos A.J."/>
        </authorList>
    </citation>
    <scope>NUCLEOTIDE SEQUENCE</scope>
    <source>
        <tissue evidence="1">Shoot tissue taken approximately 20 cm above the soil surface</tissue>
    </source>
</reference>
<name>A0A0A8XR45_ARUDO</name>
<sequence length="60" mass="7169">MKICRNTGHDDIYYHTKFQLKTRKYSRCYLDNQKSFGEGKWTVLKKIHSQAFKCRGATTH</sequence>
<accession>A0A0A8XR45</accession>